<dbReference type="Proteomes" id="UP000308886">
    <property type="component" value="Unassembled WGS sequence"/>
</dbReference>
<evidence type="ECO:0000313" key="2">
    <source>
        <dbReference type="Proteomes" id="UP000308886"/>
    </source>
</evidence>
<protein>
    <submittedName>
        <fullName evidence="1">Bifunctional (P)ppGpp synthetase/guanosine-3',5'-bis(Diphosphate) 3'-pyrophosphohydrolase</fullName>
    </submittedName>
</protein>
<reference evidence="1" key="1">
    <citation type="submission" date="2019-04" db="EMBL/GenBank/DDBJ databases">
        <title>Microbes associate with the intestines of laboratory mice.</title>
        <authorList>
            <person name="Navarre W."/>
            <person name="Wong E."/>
            <person name="Huang K."/>
            <person name="Tropini C."/>
            <person name="Ng K."/>
            <person name="Yu B."/>
        </authorList>
    </citation>
    <scope>NUCLEOTIDE SEQUENCE</scope>
    <source>
        <strain evidence="1">NM73_A23</strain>
    </source>
</reference>
<proteinExistence type="predicted"/>
<gene>
    <name evidence="1" type="ORF">E5358_09160</name>
</gene>
<dbReference type="EMBL" id="SRZC01000014">
    <property type="protein sequence ID" value="TGX81691.1"/>
    <property type="molecule type" value="Genomic_DNA"/>
</dbReference>
<name>A0AC61QP71_9BACT</name>
<accession>A0AC61QP71</accession>
<sequence length="640" mass="74016">MEDKYENMIIETAEKVFNSMEPRVSPRQLKQLHDAYEFAYNAHKEQRRKSGEPYIIHPISVALIAAKELMLDTNSVTASFLHDIVEDTPYTIDDIRERFGDDVAFLVDAVTKRKKSKYKFSKQVDNYQQLLSSMQFDIRALMVKIADRLHNMRTLSSMRPDKQMKIAGETDYFYAPLANRLGLFDVKTDLENLSFKYRCGMEYTDIVLKLDKDKKDNSARLKLFTDDIEAILHEAGIDAKATVYWRAPYSIWRRMKASNKDFIHLDNRYYIRVTFSGCNGSELSEKTICLYIYSLLTNKYNEKPGSFQNLIDQGKENSYKSINVMLLSHEGIWEDVQICSDKMVEASRFGCMAEVAERAETRNCGNNVSLQNVRKWIEKFRKILKEIAAESQTQGFIESIKSSLYYDDVLAFTPKGEAIILPKGSTALDFAFELHTDIGLHAKYARINSKLMSVRTVLNRGDVVEIGMEDDALPKAEWMQYVQSYKAKRSLRSYFSKELAKQQYQRCTCCLPLPGGETIGFREEDNSITLHRRNCPEAIRLASKFGDNIIYMEFDESPDRKYPVTIYIKAIDRYHLFIDILSKITNDLHLFIDSLKTETNDDITDLTVTFYVHSIRELNSAIQSLYSIPGVDEVRRVQNL</sequence>
<evidence type="ECO:0000313" key="1">
    <source>
        <dbReference type="EMBL" id="TGX81691.1"/>
    </source>
</evidence>
<comment type="caution">
    <text evidence="1">The sequence shown here is derived from an EMBL/GenBank/DDBJ whole genome shotgun (WGS) entry which is preliminary data.</text>
</comment>
<organism evidence="1 2">
    <name type="scientific">Palleniella muris</name>
    <dbReference type="NCBI Taxonomy" id="3038145"/>
    <lineage>
        <taxon>Bacteria</taxon>
        <taxon>Pseudomonadati</taxon>
        <taxon>Bacteroidota</taxon>
        <taxon>Bacteroidia</taxon>
        <taxon>Bacteroidales</taxon>
        <taxon>Prevotellaceae</taxon>
        <taxon>Palleniella</taxon>
    </lineage>
</organism>
<keyword evidence="2" id="KW-1185">Reference proteome</keyword>